<gene>
    <name evidence="2" type="ORF">OSSY52_14010</name>
</gene>
<dbReference type="PANTHER" id="PTHR38468:SF1">
    <property type="entry name" value="SLL0939 PROTEIN"/>
    <property type="match status" value="1"/>
</dbReference>
<dbReference type="KEGG" id="ocy:OSSY52_14010"/>
<dbReference type="RefSeq" id="WP_190613689.1">
    <property type="nucleotide sequence ID" value="NZ_AP018712.1"/>
</dbReference>
<dbReference type="AlphaFoldDB" id="A0A7G1G452"/>
<keyword evidence="1" id="KW-1133">Transmembrane helix</keyword>
<evidence type="ECO:0008006" key="4">
    <source>
        <dbReference type="Google" id="ProtNLM"/>
    </source>
</evidence>
<dbReference type="PANTHER" id="PTHR38468">
    <property type="entry name" value="SLL0939 PROTEIN"/>
    <property type="match status" value="1"/>
</dbReference>
<accession>A0A7G1G452</accession>
<sequence>MFEFVDFLNNYVSYIAQLFAIVVITVAMFKSIYLFFKDSVLKNESMASMSESRMEMGHAFSLALSFLIGASILKTTFAPTWDDIGKLAAIIALRTILNYTLTKNLNKNY</sequence>
<feature type="transmembrane region" description="Helical" evidence="1">
    <location>
        <begin position="57"/>
        <end position="78"/>
    </location>
</feature>
<organism evidence="2 3">
    <name type="scientific">Tepiditoga spiralis</name>
    <dbReference type="NCBI Taxonomy" id="2108365"/>
    <lineage>
        <taxon>Bacteria</taxon>
        <taxon>Thermotogati</taxon>
        <taxon>Thermotogota</taxon>
        <taxon>Thermotogae</taxon>
        <taxon>Petrotogales</taxon>
        <taxon>Petrotogaceae</taxon>
        <taxon>Tepiditoga</taxon>
    </lineage>
</organism>
<dbReference type="EMBL" id="AP018712">
    <property type="protein sequence ID" value="BBE31260.1"/>
    <property type="molecule type" value="Genomic_DNA"/>
</dbReference>
<name>A0A7G1G452_9BACT</name>
<keyword evidence="1" id="KW-0472">Membrane</keyword>
<protein>
    <recommendedName>
        <fullName evidence="4">DUF1622 domain-containing protein</fullName>
    </recommendedName>
</protein>
<reference evidence="2 3" key="1">
    <citation type="submission" date="2018-06" db="EMBL/GenBank/DDBJ databases">
        <title>Genome sequencing of Oceanotoga sp. sy52.</title>
        <authorList>
            <person name="Mori K."/>
        </authorList>
    </citation>
    <scope>NUCLEOTIDE SEQUENCE [LARGE SCALE GENOMIC DNA]</scope>
    <source>
        <strain evidence="3">sy52</strain>
    </source>
</reference>
<dbReference type="Proteomes" id="UP000516361">
    <property type="component" value="Chromosome"/>
</dbReference>
<keyword evidence="1" id="KW-0812">Transmembrane</keyword>
<evidence type="ECO:0000313" key="2">
    <source>
        <dbReference type="EMBL" id="BBE31260.1"/>
    </source>
</evidence>
<dbReference type="Pfam" id="PF07784">
    <property type="entry name" value="DUF1622"/>
    <property type="match status" value="1"/>
</dbReference>
<evidence type="ECO:0000313" key="3">
    <source>
        <dbReference type="Proteomes" id="UP000516361"/>
    </source>
</evidence>
<keyword evidence="3" id="KW-1185">Reference proteome</keyword>
<proteinExistence type="predicted"/>
<dbReference type="InterPro" id="IPR012427">
    <property type="entry name" value="DUF1622"/>
</dbReference>
<dbReference type="InParanoid" id="A0A7G1G452"/>
<feature type="transmembrane region" description="Helical" evidence="1">
    <location>
        <begin position="12"/>
        <end position="36"/>
    </location>
</feature>
<evidence type="ECO:0000256" key="1">
    <source>
        <dbReference type="SAM" id="Phobius"/>
    </source>
</evidence>